<keyword evidence="2" id="KW-1185">Reference proteome</keyword>
<proteinExistence type="predicted"/>
<dbReference type="EMBL" id="ML977621">
    <property type="protein sequence ID" value="KAF1996796.1"/>
    <property type="molecule type" value="Genomic_DNA"/>
</dbReference>
<evidence type="ECO:0000313" key="1">
    <source>
        <dbReference type="EMBL" id="KAF1996796.1"/>
    </source>
</evidence>
<evidence type="ECO:0000313" key="2">
    <source>
        <dbReference type="Proteomes" id="UP000799779"/>
    </source>
</evidence>
<dbReference type="Proteomes" id="UP000799779">
    <property type="component" value="Unassembled WGS sequence"/>
</dbReference>
<name>A0A6A5WGK8_9PLEO</name>
<sequence length="178" mass="19185">MSIAAEVAVCFQTSINAPRGRRAAHQEIQKQSPAELTHAVLQVTLFLELLVPACSTHARKMLPRNGSSSEAVSKLPRPVTLLCWRLNWCAIALASVSKARLSILTLEKVAEEREECSGARCSAAGTESLNPAPHYRARPSGRILALSSTNSGTWTAISAADSTPALRLTAPRYLVLNR</sequence>
<organism evidence="1 2">
    <name type="scientific">Amniculicola lignicola CBS 123094</name>
    <dbReference type="NCBI Taxonomy" id="1392246"/>
    <lineage>
        <taxon>Eukaryota</taxon>
        <taxon>Fungi</taxon>
        <taxon>Dikarya</taxon>
        <taxon>Ascomycota</taxon>
        <taxon>Pezizomycotina</taxon>
        <taxon>Dothideomycetes</taxon>
        <taxon>Pleosporomycetidae</taxon>
        <taxon>Pleosporales</taxon>
        <taxon>Amniculicolaceae</taxon>
        <taxon>Amniculicola</taxon>
    </lineage>
</organism>
<accession>A0A6A5WGK8</accession>
<dbReference type="AlphaFoldDB" id="A0A6A5WGK8"/>
<gene>
    <name evidence="1" type="ORF">P154DRAFT_579577</name>
</gene>
<protein>
    <submittedName>
        <fullName evidence="1">Uncharacterized protein</fullName>
    </submittedName>
</protein>
<reference evidence="1" key="1">
    <citation type="journal article" date="2020" name="Stud. Mycol.">
        <title>101 Dothideomycetes genomes: a test case for predicting lifestyles and emergence of pathogens.</title>
        <authorList>
            <person name="Haridas S."/>
            <person name="Albert R."/>
            <person name="Binder M."/>
            <person name="Bloem J."/>
            <person name="Labutti K."/>
            <person name="Salamov A."/>
            <person name="Andreopoulos B."/>
            <person name="Baker S."/>
            <person name="Barry K."/>
            <person name="Bills G."/>
            <person name="Bluhm B."/>
            <person name="Cannon C."/>
            <person name="Castanera R."/>
            <person name="Culley D."/>
            <person name="Daum C."/>
            <person name="Ezra D."/>
            <person name="Gonzalez J."/>
            <person name="Henrissat B."/>
            <person name="Kuo A."/>
            <person name="Liang C."/>
            <person name="Lipzen A."/>
            <person name="Lutzoni F."/>
            <person name="Magnuson J."/>
            <person name="Mondo S."/>
            <person name="Nolan M."/>
            <person name="Ohm R."/>
            <person name="Pangilinan J."/>
            <person name="Park H.-J."/>
            <person name="Ramirez L."/>
            <person name="Alfaro M."/>
            <person name="Sun H."/>
            <person name="Tritt A."/>
            <person name="Yoshinaga Y."/>
            <person name="Zwiers L.-H."/>
            <person name="Turgeon B."/>
            <person name="Goodwin S."/>
            <person name="Spatafora J."/>
            <person name="Crous P."/>
            <person name="Grigoriev I."/>
        </authorList>
    </citation>
    <scope>NUCLEOTIDE SEQUENCE</scope>
    <source>
        <strain evidence="1">CBS 123094</strain>
    </source>
</reference>